<dbReference type="RefSeq" id="WP_009628016.1">
    <property type="nucleotide sequence ID" value="NZ_VBTY01000132.1"/>
</dbReference>
<reference evidence="1" key="1">
    <citation type="submission" date="2019-05" db="EMBL/GenBank/DDBJ databases">
        <title>Whole genome sequencing of Pseudanabaena catenata USMAC16.</title>
        <authorList>
            <person name="Khan Z."/>
            <person name="Omar W.M."/>
            <person name="Convey P."/>
            <person name="Merican F."/>
            <person name="Najimudin N."/>
        </authorList>
    </citation>
    <scope>NUCLEOTIDE SEQUENCE</scope>
    <source>
        <strain evidence="1">USMAC16</strain>
    </source>
</reference>
<proteinExistence type="predicted"/>
<dbReference type="AlphaFoldDB" id="A0A9X4RJC8"/>
<name>A0A9X4RJC8_9CYAN</name>
<keyword evidence="2" id="KW-1185">Reference proteome</keyword>
<evidence type="ECO:0000313" key="2">
    <source>
        <dbReference type="Proteomes" id="UP001152872"/>
    </source>
</evidence>
<sequence length="156" mass="17674">MAWKYKASDLPSGSESRQSHVEFIRVNLELLLAVAWHGYESEGRGAIIIDVSKSKESQIGISPYQKWLNSESYGCYLSQATAERIAKESGYPNPFQKDEKRQIRDYKPENQVVVCFIRTDGGFSSYVIAHPFLTAKQAYEANKTRLSAEFGVDRPD</sequence>
<dbReference type="Proteomes" id="UP001152872">
    <property type="component" value="Unassembled WGS sequence"/>
</dbReference>
<accession>A0A9X4RJC8</accession>
<protein>
    <submittedName>
        <fullName evidence="1">Uncharacterized protein</fullName>
    </submittedName>
</protein>
<comment type="caution">
    <text evidence="1">The sequence shown here is derived from an EMBL/GenBank/DDBJ whole genome shotgun (WGS) entry which is preliminary data.</text>
</comment>
<dbReference type="EMBL" id="VBTY01000132">
    <property type="protein sequence ID" value="MDG3495870.1"/>
    <property type="molecule type" value="Genomic_DNA"/>
</dbReference>
<organism evidence="1 2">
    <name type="scientific">Pseudanabaena catenata USMAC16</name>
    <dbReference type="NCBI Taxonomy" id="1855837"/>
    <lineage>
        <taxon>Bacteria</taxon>
        <taxon>Bacillati</taxon>
        <taxon>Cyanobacteriota</taxon>
        <taxon>Cyanophyceae</taxon>
        <taxon>Pseudanabaenales</taxon>
        <taxon>Pseudanabaenaceae</taxon>
        <taxon>Pseudanabaena</taxon>
    </lineage>
</organism>
<evidence type="ECO:0000313" key="1">
    <source>
        <dbReference type="EMBL" id="MDG3495870.1"/>
    </source>
</evidence>
<gene>
    <name evidence="1" type="ORF">FEV09_15075</name>
</gene>